<dbReference type="FunFam" id="2.60.220.50:FF:000001">
    <property type="entry name" value="Adhesion G protein-coupled receptor L2"/>
    <property type="match status" value="1"/>
</dbReference>
<dbReference type="GO" id="GO:0097060">
    <property type="term" value="C:synaptic membrane"/>
    <property type="evidence" value="ECO:0007669"/>
    <property type="project" value="UniProtKB-SubCell"/>
</dbReference>
<dbReference type="InterPro" id="IPR043159">
    <property type="entry name" value="Lectin_gal-bd_sf"/>
</dbReference>
<feature type="transmembrane region" description="Helical" evidence="19">
    <location>
        <begin position="1427"/>
        <end position="1450"/>
    </location>
</feature>
<dbReference type="Proteomes" id="UP001178508">
    <property type="component" value="Chromosome 7"/>
</dbReference>
<dbReference type="InterPro" id="IPR046338">
    <property type="entry name" value="GAIN_dom_sf"/>
</dbReference>
<evidence type="ECO:0000256" key="2">
    <source>
        <dbReference type="ARBA" id="ARBA00007343"/>
    </source>
</evidence>
<feature type="transmembrane region" description="Helical" evidence="19">
    <location>
        <begin position="1207"/>
        <end position="1235"/>
    </location>
</feature>
<keyword evidence="14" id="KW-0325">Glycoprotein</keyword>
<proteinExistence type="inferred from homology"/>
<dbReference type="InterPro" id="IPR057244">
    <property type="entry name" value="GAIN_B"/>
</dbReference>
<dbReference type="EMBL" id="OY660870">
    <property type="protein sequence ID" value="CAJ1060709.1"/>
    <property type="molecule type" value="Genomic_DNA"/>
</dbReference>
<feature type="region of interest" description="Disordered" evidence="18">
    <location>
        <begin position="1753"/>
        <end position="1804"/>
    </location>
</feature>
<dbReference type="Pfam" id="PF02191">
    <property type="entry name" value="OLF"/>
    <property type="match status" value="1"/>
</dbReference>
<evidence type="ECO:0000259" key="23">
    <source>
        <dbReference type="PROSITE" id="PS50261"/>
    </source>
</evidence>
<dbReference type="FunFam" id="1.25.40.610:FF:000001">
    <property type="entry name" value="Adhesion G protein-coupled receptor L2"/>
    <property type="match status" value="1"/>
</dbReference>
<accession>A0AAV1FI74</accession>
<evidence type="ECO:0000313" key="25">
    <source>
        <dbReference type="EMBL" id="CAJ1060709.1"/>
    </source>
</evidence>
<evidence type="ECO:0000256" key="13">
    <source>
        <dbReference type="ARBA" id="ARBA00023170"/>
    </source>
</evidence>
<comment type="similarity">
    <text evidence="2">Belongs to the G-protein coupled receptor 2 family. Adhesion G-protein coupled receptor (ADGR) subfamily.</text>
</comment>
<evidence type="ECO:0000259" key="21">
    <source>
        <dbReference type="PROSITE" id="PS50227"/>
    </source>
</evidence>
<dbReference type="PANTHER" id="PTHR12011:SF61">
    <property type="entry name" value="ADHESION G PROTEIN-COUPLED RECEPTOR L2"/>
    <property type="match status" value="1"/>
</dbReference>
<dbReference type="InterPro" id="IPR000832">
    <property type="entry name" value="GPCR_2_secretin-like"/>
</dbReference>
<evidence type="ECO:0000313" key="26">
    <source>
        <dbReference type="Proteomes" id="UP001178508"/>
    </source>
</evidence>
<dbReference type="InterPro" id="IPR000922">
    <property type="entry name" value="Lectin_gal-bd_dom"/>
</dbReference>
<dbReference type="FunFam" id="4.10.1240.10:FF:000001">
    <property type="entry name" value="Adhesion G protein-coupled receptor L2"/>
    <property type="match status" value="1"/>
</dbReference>
<gene>
    <name evidence="25" type="ORF">XNOV1_A034300</name>
</gene>
<feature type="domain" description="SUEL-type lectin" evidence="22">
    <location>
        <begin position="399"/>
        <end position="488"/>
    </location>
</feature>
<dbReference type="PROSITE" id="PS50221">
    <property type="entry name" value="GAIN_B"/>
    <property type="match status" value="1"/>
</dbReference>
<dbReference type="InterPro" id="IPR003112">
    <property type="entry name" value="Olfac-like_dom"/>
</dbReference>
<keyword evidence="7" id="KW-0677">Repeat</keyword>
<dbReference type="InterPro" id="IPR032471">
    <property type="entry name" value="AGRL2-4_GAIN_subdom_A"/>
</dbReference>
<dbReference type="SMART" id="SM00008">
    <property type="entry name" value="HormR"/>
    <property type="match status" value="1"/>
</dbReference>
<dbReference type="SUPFAM" id="SSF81321">
    <property type="entry name" value="Family A G protein-coupled receptor-like"/>
    <property type="match status" value="1"/>
</dbReference>
<keyword evidence="11 19" id="KW-0472">Membrane</keyword>
<evidence type="ECO:0000256" key="12">
    <source>
        <dbReference type="ARBA" id="ARBA00023157"/>
    </source>
</evidence>
<evidence type="ECO:0000256" key="3">
    <source>
        <dbReference type="ARBA" id="ARBA00022475"/>
    </source>
</evidence>
<sequence>MAFPVLQTRAVFDSQPGSNPVGLPQDVMDEWELPDRDPALMTDNASSVTIAASLAKLVKCFALGFLAAFDFKSFNDSGNSALLIKHHPCTFIQVHAQDHTGDKVDQTRLTDLRSCQNKSPSHVLMNIFPEFASAQWCTEVAFESKFAVIIQIKSSRGKREEQSEEEEARCSDNQEALRDLQLSEIGSQIEDHETVRLSDNKRLDKIEKLPCHLEDPSGIALFFPGCRAPTGVIRKTWTSGIINLAIQQHPIIINHQAHLCNYTNQERYQREGMLMWPSPFRRRLPFPYHVDMVELPSNVCFMAVCGHHLRGKLLLPRTFCAPPARRGQKLVEVVRLEIQRLLLRKCRMAVSQRYPLFGSTAFRKVRGSTMSISEATQVHSTEGFSRAALPFGLVRRELSCEGYPIDLRCPGSDVIMIESANYGRTDDKICDADPFQMENINCYLPDAYKIMSQRCNNRTQCIVITGSDVFPDPCPGTYKYLEVQYECVPYSKYDPFFLCPGTLKAVGDPSFLFEAEQQAGAWCKDPLQAGDKIYFMPWTPYRTDTLIEYSSLDDFQNARQTVTYKLPHRVDGTGFVVYDGAVFFNKERTRNIVKFDLRTRIKSGEAIINNANYHDTSPYKWGGKTDIDLAVDENGLWVIYATEQNNGMMVISQLNPYTLRFEATWDTAYDKRSASNAFMVCGVLYVVRSTYEDNESEVSKSLIDYIYNTKQNRGEYVDIHFPNQYQYIAAVDYNPRDNQLYVWNNFYILRYNLEFGPPDPAHAPPLSGATTSPQPQRTTTTTTTTTAHWGAANTTTTTGPREGSRGAPKPPPVIPQTTSPPPLESFPLPERFCEATENRDIVWPQTQRGMLVERPCPKGTRGTASYLCVLSTGVWHPKGPDLSNCTSHWVNQVAQKIRSGENAANLANELAKHTKGPIFAGDVSSSVRLMEQLVDILDAQLQELRPSEKDSAGRSFNKLQKRERTCRAYMKAIVDTVDNLLRPEALKSWQDMNSTEQTHAATMLLDTLEEGAFVLADNLMEPAIVKVPADNIILDVYVLSTDGQVQDFKFPQSSKDGISIQLSANTVKLNSRNGVAKLVFVLYKNLGQFLGTENATIKMANEAYGRNVSVAVNSDIIAASINKESSRVFINDPVIFTLKHIDMERYFNPNCSFWNYSERSMMGYWSTQGCKLLDTNKTHTTCSCSHLTNFAILMAHREISVKDRVHVLLLTVITRVGIVVSLVCLSISIFTFCFFRGLQSDRNTIHKNLCINLFIAELIFLIGIDMTKPWIGCAIIAGILHFFFLASFSWMCLEGVQLYLMLVEVFESEYSRKKYYYVSGYLFPAIVVAVSAAIDYSSYGTEKACWLSVDNHFIWSFIGPVTFIIMLNLIFLVITMYKMVKHSTTLKPDSSRLENIKSWVMGAFALLCLLGLTWSFGLFFINEASIVMAYLFTIFNTFQGMFIFIFHCLLQKKVRKEYSKCFRHTYCCGGLPTESSHGSAKTSTTRTSARYSSGTQSRIRRMWNDTVRKQSESSFISGDINSTSTLNQGMTGNYLLTNPLLRPQGTNNPYNTLLAETVVCNTPTAPVFNSPVTYRETRHSLNNAVRDTSAMDTLPLNGNFNNSYSLRNGDFGDSVQVVDCGLSLDDAAFEKMIISELVHNNLRACNKSHQQQQQQQQQQHPSLHHPPHHQQHPQYHHHHHAERAPPKVTVVGGSSSEDDAIVADASSFVHVGDAVGLDLHHQRELEAPLIPQRTHSLLYAPQKKVRTDGGVDTFVSQLTPTNPDDSLQSPNRDSLYTSMPNLRDSPCLESSPDVVEDLSPSKRSENEDVYYKSMPNLGSSHQLQAYYQIGRGSSDGYIIPITTEGCIPEGDVREGQMQLVTSL</sequence>
<evidence type="ECO:0000256" key="8">
    <source>
        <dbReference type="ARBA" id="ARBA00022989"/>
    </source>
</evidence>
<evidence type="ECO:0000256" key="9">
    <source>
        <dbReference type="ARBA" id="ARBA00023018"/>
    </source>
</evidence>
<dbReference type="PROSITE" id="PS50227">
    <property type="entry name" value="G_PROTEIN_RECEP_F2_3"/>
    <property type="match status" value="1"/>
</dbReference>
<dbReference type="PRINTS" id="PR01444">
    <property type="entry name" value="LATROPHILIN"/>
</dbReference>
<evidence type="ECO:0000256" key="11">
    <source>
        <dbReference type="ARBA" id="ARBA00023136"/>
    </source>
</evidence>
<dbReference type="InterPro" id="IPR001879">
    <property type="entry name" value="GPCR_2_extracellular_dom"/>
</dbReference>
<reference evidence="25" key="1">
    <citation type="submission" date="2023-08" db="EMBL/GenBank/DDBJ databases">
        <authorList>
            <person name="Alioto T."/>
            <person name="Alioto T."/>
            <person name="Gomez Garrido J."/>
        </authorList>
    </citation>
    <scope>NUCLEOTIDE SEQUENCE</scope>
</reference>
<feature type="transmembrane region" description="Helical" evidence="19">
    <location>
        <begin position="1270"/>
        <end position="1293"/>
    </location>
</feature>
<protein>
    <submittedName>
        <fullName evidence="25">Adhesion G protein-coupled receptor L2 isoform X1</fullName>
    </submittedName>
</protein>
<dbReference type="SMART" id="SM00284">
    <property type="entry name" value="OLF"/>
    <property type="match status" value="1"/>
</dbReference>
<dbReference type="GO" id="GO:0007166">
    <property type="term" value="P:cell surface receptor signaling pathway"/>
    <property type="evidence" value="ECO:0007669"/>
    <property type="project" value="InterPro"/>
</dbReference>
<dbReference type="PROSITE" id="PS51132">
    <property type="entry name" value="OLF"/>
    <property type="match status" value="1"/>
</dbReference>
<evidence type="ECO:0000259" key="22">
    <source>
        <dbReference type="PROSITE" id="PS50228"/>
    </source>
</evidence>
<feature type="transmembrane region" description="Helical" evidence="19">
    <location>
        <begin position="1398"/>
        <end position="1421"/>
    </location>
</feature>
<dbReference type="Gene3D" id="2.60.220.50">
    <property type="match status" value="1"/>
</dbReference>
<name>A0AAV1FI74_XYRNO</name>
<dbReference type="Pfam" id="PF01825">
    <property type="entry name" value="GPS"/>
    <property type="match status" value="1"/>
</dbReference>
<organism evidence="25 26">
    <name type="scientific">Xyrichtys novacula</name>
    <name type="common">Pearly razorfish</name>
    <name type="synonym">Hemipteronotus novacula</name>
    <dbReference type="NCBI Taxonomy" id="13765"/>
    <lineage>
        <taxon>Eukaryota</taxon>
        <taxon>Metazoa</taxon>
        <taxon>Chordata</taxon>
        <taxon>Craniata</taxon>
        <taxon>Vertebrata</taxon>
        <taxon>Euteleostomi</taxon>
        <taxon>Actinopterygii</taxon>
        <taxon>Neopterygii</taxon>
        <taxon>Teleostei</taxon>
        <taxon>Neoteleostei</taxon>
        <taxon>Acanthomorphata</taxon>
        <taxon>Eupercaria</taxon>
        <taxon>Labriformes</taxon>
        <taxon>Labridae</taxon>
        <taxon>Xyrichtys</taxon>
    </lineage>
</organism>
<feature type="domain" description="Olfactomedin-like" evidence="24">
    <location>
        <begin position="498"/>
        <end position="757"/>
    </location>
</feature>
<dbReference type="InterPro" id="IPR017983">
    <property type="entry name" value="GPCR_2_secretin-like_CS"/>
</dbReference>
<dbReference type="Gene3D" id="2.60.120.740">
    <property type="match status" value="1"/>
</dbReference>
<keyword evidence="8 19" id="KW-1133">Transmembrane helix</keyword>
<keyword evidence="26" id="KW-1185">Reference proteome</keyword>
<evidence type="ECO:0000256" key="19">
    <source>
        <dbReference type="SAM" id="Phobius"/>
    </source>
</evidence>
<dbReference type="CDD" id="cd22845">
    <property type="entry name" value="Gal_Rha_Lectin_LPHN2"/>
    <property type="match status" value="1"/>
</dbReference>
<dbReference type="Gene3D" id="1.25.40.610">
    <property type="match status" value="1"/>
</dbReference>
<evidence type="ECO:0000256" key="4">
    <source>
        <dbReference type="ARBA" id="ARBA00022553"/>
    </source>
</evidence>
<feature type="transmembrane region" description="Helical" evidence="19">
    <location>
        <begin position="1354"/>
        <end position="1377"/>
    </location>
</feature>
<feature type="compositionally biased region" description="Polar residues" evidence="18">
    <location>
        <begin position="768"/>
        <end position="777"/>
    </location>
</feature>
<keyword evidence="10" id="KW-0297">G-protein coupled receptor</keyword>
<dbReference type="Pfam" id="PF02793">
    <property type="entry name" value="HRM"/>
    <property type="match status" value="1"/>
</dbReference>
<dbReference type="Pfam" id="PF02140">
    <property type="entry name" value="SUEL_Lectin"/>
    <property type="match status" value="1"/>
</dbReference>
<dbReference type="SMART" id="SM00303">
    <property type="entry name" value="GPS"/>
    <property type="match status" value="1"/>
</dbReference>
<dbReference type="PROSITE" id="PS50228">
    <property type="entry name" value="SUEL_LECTIN"/>
    <property type="match status" value="1"/>
</dbReference>
<evidence type="ECO:0000256" key="6">
    <source>
        <dbReference type="ARBA" id="ARBA00022729"/>
    </source>
</evidence>
<dbReference type="InterPro" id="IPR000203">
    <property type="entry name" value="GPS"/>
</dbReference>
<evidence type="ECO:0000256" key="17">
    <source>
        <dbReference type="PROSITE-ProRule" id="PRU00446"/>
    </source>
</evidence>
<evidence type="ECO:0000256" key="18">
    <source>
        <dbReference type="SAM" id="MobiDB-lite"/>
    </source>
</evidence>
<keyword evidence="5 19" id="KW-0812">Transmembrane</keyword>
<keyword evidence="15" id="KW-0807">Transducer</keyword>
<dbReference type="InterPro" id="IPR017981">
    <property type="entry name" value="GPCR_2-like_7TM"/>
</dbReference>
<feature type="disulfide bond" evidence="17">
    <location>
        <begin position="499"/>
        <end position="681"/>
    </location>
</feature>
<dbReference type="InterPro" id="IPR036445">
    <property type="entry name" value="GPCR_2_extracell_dom_sf"/>
</dbReference>
<evidence type="ECO:0000256" key="7">
    <source>
        <dbReference type="ARBA" id="ARBA00022737"/>
    </source>
</evidence>
<feature type="compositionally biased region" description="Polar residues" evidence="18">
    <location>
        <begin position="1754"/>
        <end position="1780"/>
    </location>
</feature>
<keyword evidence="12 17" id="KW-1015">Disulfide bond</keyword>
<evidence type="ECO:0000256" key="16">
    <source>
        <dbReference type="ARBA" id="ARBA00034109"/>
    </source>
</evidence>
<feature type="compositionally biased region" description="Pro residues" evidence="18">
    <location>
        <begin position="808"/>
        <end position="824"/>
    </location>
</feature>
<dbReference type="PROSITE" id="PS00650">
    <property type="entry name" value="G_PROTEIN_RECEP_F2_2"/>
    <property type="match status" value="1"/>
</dbReference>
<keyword evidence="4" id="KW-0597">Phosphoprotein</keyword>
<feature type="domain" description="G-protein coupled receptors family 2 profile 1" evidence="21">
    <location>
        <begin position="832"/>
        <end position="889"/>
    </location>
</feature>
<evidence type="ECO:0000256" key="15">
    <source>
        <dbReference type="ARBA" id="ARBA00023224"/>
    </source>
</evidence>
<evidence type="ECO:0000259" key="24">
    <source>
        <dbReference type="PROSITE" id="PS51132"/>
    </source>
</evidence>
<feature type="domain" description="GAIN-B" evidence="20">
    <location>
        <begin position="1023"/>
        <end position="1200"/>
    </location>
</feature>
<feature type="domain" description="G-protein coupled receptors family 2 profile 2" evidence="23">
    <location>
        <begin position="1210"/>
        <end position="1451"/>
    </location>
</feature>
<evidence type="ECO:0000256" key="1">
    <source>
        <dbReference type="ARBA" id="ARBA00004651"/>
    </source>
</evidence>
<keyword evidence="13 25" id="KW-0675">Receptor</keyword>
<keyword evidence="3" id="KW-1003">Cell membrane</keyword>
<feature type="region of interest" description="Disordered" evidence="18">
    <location>
        <begin position="1646"/>
        <end position="1694"/>
    </location>
</feature>
<feature type="region of interest" description="Disordered" evidence="18">
    <location>
        <begin position="760"/>
        <end position="827"/>
    </location>
</feature>
<dbReference type="PROSITE" id="PS50261">
    <property type="entry name" value="G_PROTEIN_RECEP_F2_4"/>
    <property type="match status" value="1"/>
</dbReference>
<dbReference type="FunFam" id="2.60.120.740:FF:000001">
    <property type="entry name" value="Adhesion G protein-coupled receptor L2"/>
    <property type="match status" value="1"/>
</dbReference>
<evidence type="ECO:0000256" key="14">
    <source>
        <dbReference type="ARBA" id="ARBA00023180"/>
    </source>
</evidence>
<dbReference type="SUPFAM" id="SSF111418">
    <property type="entry name" value="Hormone receptor domain"/>
    <property type="match status" value="1"/>
</dbReference>
<dbReference type="PRINTS" id="PR00249">
    <property type="entry name" value="GPCRSECRETIN"/>
</dbReference>
<keyword evidence="9" id="KW-0770">Synapse</keyword>
<keyword evidence="6" id="KW-0732">Signal</keyword>
<dbReference type="Gene3D" id="4.10.1240.10">
    <property type="entry name" value="GPCR, family 2, extracellular hormone receptor domain"/>
    <property type="match status" value="1"/>
</dbReference>
<dbReference type="Pfam" id="PF02354">
    <property type="entry name" value="Latrophilin"/>
    <property type="match status" value="1"/>
</dbReference>
<dbReference type="GO" id="GO:0007189">
    <property type="term" value="P:adenylate cyclase-activating G protein-coupled receptor signaling pathway"/>
    <property type="evidence" value="ECO:0007669"/>
    <property type="project" value="TreeGrafter"/>
</dbReference>
<dbReference type="GO" id="GO:0004930">
    <property type="term" value="F:G protein-coupled receptor activity"/>
    <property type="evidence" value="ECO:0007669"/>
    <property type="project" value="UniProtKB-KW"/>
</dbReference>
<dbReference type="InterPro" id="IPR003334">
    <property type="entry name" value="GPCR_2_latrophilin_rcpt_C"/>
</dbReference>
<feature type="compositionally biased region" description="Low complexity" evidence="18">
    <location>
        <begin position="1649"/>
        <end position="1661"/>
    </location>
</feature>
<dbReference type="InterPro" id="IPR003924">
    <property type="entry name" value="GPCR_2_latrophilin"/>
</dbReference>
<feature type="transmembrane region" description="Helical" evidence="19">
    <location>
        <begin position="1314"/>
        <end position="1334"/>
    </location>
</feature>
<feature type="transmembrane region" description="Helical" evidence="19">
    <location>
        <begin position="1247"/>
        <end position="1264"/>
    </location>
</feature>
<dbReference type="FunFam" id="1.20.1070.10:FF:000011">
    <property type="entry name" value="Adhesion G protein-coupled receptor L2"/>
    <property type="match status" value="1"/>
</dbReference>
<evidence type="ECO:0000256" key="5">
    <source>
        <dbReference type="ARBA" id="ARBA00022692"/>
    </source>
</evidence>
<feature type="compositionally biased region" description="Basic residues" evidence="18">
    <location>
        <begin position="1662"/>
        <end position="1681"/>
    </location>
</feature>
<dbReference type="Gene3D" id="1.20.1070.10">
    <property type="entry name" value="Rhodopsin 7-helix transmembrane proteins"/>
    <property type="match status" value="1"/>
</dbReference>
<dbReference type="Pfam" id="PF16489">
    <property type="entry name" value="GAIN"/>
    <property type="match status" value="1"/>
</dbReference>
<evidence type="ECO:0000259" key="20">
    <source>
        <dbReference type="PROSITE" id="PS50221"/>
    </source>
</evidence>
<dbReference type="GO" id="GO:0030246">
    <property type="term" value="F:carbohydrate binding"/>
    <property type="evidence" value="ECO:0007669"/>
    <property type="project" value="InterPro"/>
</dbReference>
<comment type="subcellular location">
    <subcellularLocation>
        <location evidence="1">Cell membrane</location>
        <topology evidence="1">Multi-pass membrane protein</topology>
    </subcellularLocation>
    <subcellularLocation>
        <location evidence="16">Synaptic cell membrane</location>
    </subcellularLocation>
</comment>
<feature type="compositionally biased region" description="Low complexity" evidence="18">
    <location>
        <begin position="778"/>
        <end position="798"/>
    </location>
</feature>
<dbReference type="Pfam" id="PF00002">
    <property type="entry name" value="7tm_2"/>
    <property type="match status" value="1"/>
</dbReference>
<evidence type="ECO:0000256" key="10">
    <source>
        <dbReference type="ARBA" id="ARBA00023040"/>
    </source>
</evidence>
<dbReference type="PANTHER" id="PTHR12011">
    <property type="entry name" value="ADHESION G-PROTEIN COUPLED RECEPTOR"/>
    <property type="match status" value="1"/>
</dbReference>